<protein>
    <recommendedName>
        <fullName evidence="3">Lipoprotein</fullName>
    </recommendedName>
</protein>
<gene>
    <name evidence="1" type="ORF">ACFODZ_09960</name>
</gene>
<proteinExistence type="predicted"/>
<reference evidence="2" key="1">
    <citation type="journal article" date="2019" name="Int. J. Syst. Evol. Microbiol.">
        <title>The Global Catalogue of Microorganisms (GCM) 10K type strain sequencing project: providing services to taxonomists for standard genome sequencing and annotation.</title>
        <authorList>
            <consortium name="The Broad Institute Genomics Platform"/>
            <consortium name="The Broad Institute Genome Sequencing Center for Infectious Disease"/>
            <person name="Wu L."/>
            <person name="Ma J."/>
        </authorList>
    </citation>
    <scope>NUCLEOTIDE SEQUENCE [LARGE SCALE GENOMIC DNA]</scope>
    <source>
        <strain evidence="2">KCTC 42953</strain>
    </source>
</reference>
<evidence type="ECO:0000313" key="2">
    <source>
        <dbReference type="Proteomes" id="UP001595533"/>
    </source>
</evidence>
<dbReference type="RefSeq" id="WP_077411266.1">
    <property type="nucleotide sequence ID" value="NZ_JBHRTS010000004.1"/>
</dbReference>
<accession>A0ABV7JCI3</accession>
<dbReference type="PROSITE" id="PS51257">
    <property type="entry name" value="PROKAR_LIPOPROTEIN"/>
    <property type="match status" value="1"/>
</dbReference>
<dbReference type="EMBL" id="JBHRTS010000004">
    <property type="protein sequence ID" value="MFC3194560.1"/>
    <property type="molecule type" value="Genomic_DNA"/>
</dbReference>
<evidence type="ECO:0000313" key="1">
    <source>
        <dbReference type="EMBL" id="MFC3194560.1"/>
    </source>
</evidence>
<name>A0ABV7JCI3_9GAMM</name>
<keyword evidence="2" id="KW-1185">Reference proteome</keyword>
<comment type="caution">
    <text evidence="1">The sequence shown here is derived from an EMBL/GenBank/DDBJ whole genome shotgun (WGS) entry which is preliminary data.</text>
</comment>
<organism evidence="1 2">
    <name type="scientific">Marinicella sediminis</name>
    <dbReference type="NCBI Taxonomy" id="1792834"/>
    <lineage>
        <taxon>Bacteria</taxon>
        <taxon>Pseudomonadati</taxon>
        <taxon>Pseudomonadota</taxon>
        <taxon>Gammaproteobacteria</taxon>
        <taxon>Lysobacterales</taxon>
        <taxon>Marinicellaceae</taxon>
        <taxon>Marinicella</taxon>
    </lineage>
</organism>
<dbReference type="Proteomes" id="UP001595533">
    <property type="component" value="Unassembled WGS sequence"/>
</dbReference>
<sequence length="147" mass="16640">MKKILTLIITTSLVLAACGQRAPRKDLSNLPSLIQIISLDFRQNEVRLRVSHRNRATRMDNQLSCQLAIKDQQAIQINSMTLPDLTTYATETITTQLPLSSLNMDHDDGNELPYVLDCFLFSSNFRKEQVITRASLYPVPGNNGTYR</sequence>
<evidence type="ECO:0008006" key="3">
    <source>
        <dbReference type="Google" id="ProtNLM"/>
    </source>
</evidence>